<reference evidence="3 4" key="1">
    <citation type="submission" date="2023-08" db="EMBL/GenBank/DDBJ databases">
        <title>Annotated Genome Sequence of Vanrija albida AlHP1.</title>
        <authorList>
            <person name="Herzog R."/>
        </authorList>
    </citation>
    <scope>NUCLEOTIDE SEQUENCE [LARGE SCALE GENOMIC DNA]</scope>
    <source>
        <strain evidence="3 4">AlHP1</strain>
    </source>
</reference>
<feature type="domain" description="DUF1996" evidence="2">
    <location>
        <begin position="38"/>
        <end position="274"/>
    </location>
</feature>
<keyword evidence="1" id="KW-0732">Signal</keyword>
<feature type="signal peptide" evidence="1">
    <location>
        <begin position="1"/>
        <end position="19"/>
    </location>
</feature>
<comment type="caution">
    <text evidence="3">The sequence shown here is derived from an EMBL/GenBank/DDBJ whole genome shotgun (WGS) entry which is preliminary data.</text>
</comment>
<dbReference type="EMBL" id="JBBXJM010000003">
    <property type="protein sequence ID" value="KAL1409313.1"/>
    <property type="molecule type" value="Genomic_DNA"/>
</dbReference>
<dbReference type="PANTHER" id="PTHR43662">
    <property type="match status" value="1"/>
</dbReference>
<dbReference type="InterPro" id="IPR018535">
    <property type="entry name" value="DUF1996"/>
</dbReference>
<dbReference type="GeneID" id="95984337"/>
<dbReference type="Proteomes" id="UP001565368">
    <property type="component" value="Unassembled WGS sequence"/>
</dbReference>
<organism evidence="3 4">
    <name type="scientific">Vanrija albida</name>
    <dbReference type="NCBI Taxonomy" id="181172"/>
    <lineage>
        <taxon>Eukaryota</taxon>
        <taxon>Fungi</taxon>
        <taxon>Dikarya</taxon>
        <taxon>Basidiomycota</taxon>
        <taxon>Agaricomycotina</taxon>
        <taxon>Tremellomycetes</taxon>
        <taxon>Trichosporonales</taxon>
        <taxon>Trichosporonaceae</taxon>
        <taxon>Vanrija</taxon>
    </lineage>
</organism>
<evidence type="ECO:0000259" key="2">
    <source>
        <dbReference type="Pfam" id="PF09362"/>
    </source>
</evidence>
<proteinExistence type="predicted"/>
<name>A0ABR3Q3I4_9TREE</name>
<evidence type="ECO:0000313" key="4">
    <source>
        <dbReference type="Proteomes" id="UP001565368"/>
    </source>
</evidence>
<protein>
    <recommendedName>
        <fullName evidence="2">DUF1996 domain-containing protein</fullName>
    </recommendedName>
</protein>
<keyword evidence="4" id="KW-1185">Reference proteome</keyword>
<feature type="chain" id="PRO_5045713372" description="DUF1996 domain-containing protein" evidence="1">
    <location>
        <begin position="20"/>
        <end position="440"/>
    </location>
</feature>
<dbReference type="RefSeq" id="XP_069209257.1">
    <property type="nucleotide sequence ID" value="XM_069351839.1"/>
</dbReference>
<dbReference type="Pfam" id="PF09362">
    <property type="entry name" value="DUF1996"/>
    <property type="match status" value="1"/>
</dbReference>
<dbReference type="PANTHER" id="PTHR43662:SF3">
    <property type="entry name" value="DOMAIN PROTEIN, PUTATIVE (AFU_ORTHOLOGUE AFUA_6G11970)-RELATED"/>
    <property type="match status" value="1"/>
</dbReference>
<evidence type="ECO:0000313" key="3">
    <source>
        <dbReference type="EMBL" id="KAL1409313.1"/>
    </source>
</evidence>
<gene>
    <name evidence="3" type="ORF">Q8F55_003294</name>
</gene>
<evidence type="ECO:0000256" key="1">
    <source>
        <dbReference type="SAM" id="SignalP"/>
    </source>
</evidence>
<accession>A0ABR3Q3I4</accession>
<sequence>MITVALLALLAVSTNVAIAGDAGQFVVELGALLNARIDPIVDPGNTADKGHAHTIFGANNFRNQLNTHAQITGAECTSAMIQADKSNYWIPTLYWINGAGEYEAAWLKGARAYYMFQDNTKTEPFPEGFRMISGTATTRTRSDKTVGISYNTPFANLAEYLPNNTNSGTTNLPAWQFTFKIQFPACGTGALDSPDHFSHMAWPLNSNNKPDPQFGIKCPITHPKRYPTIQLEVYWTLWSQQAAKWRKGPNDINLILGTGDTLGGSLHADFVNGWDTNVMKAALADKQCFQNVDVEGTKCPAFKPTVNIPKARACRYRGQVPDEELGYYKPLKNLPGCNPRWDANVATKPSACPAGYKKPGWTWPNVAWASWENFPIWPLAVNFPNAVGKPTAAFLQQFTPTLGDKFVPWGSVATTPSGSAEDIKNNLDIVTAPNKVQQVA</sequence>